<sequence>YLTIGISSVTRPSGEVYLIETVKGLFGNFQEEEMKDIHLVIFLADFEEAKKTTLLSRLSYEFRKYVDQGFLHVIFAPPNYYPPLTNMKIKFGDSQRRIFWRSKLVVDFSFIMCYCRYLSKYYLHLEDDVIPTPSLYPKLRDFIASQKKPWPMLDASYMGHVAKVYRNVDLENIATFFFLLYDEMPVDWLIVRWRQIKYHDSFILPPASLFQHIGNSSSFVENKFSYKSKEKYFDPYDIKYRGLNPPATIYTSMKAEDGTKSEHAYTKGIGFFRASGVKKDDYVTITFTPAVRVRQVFVDTGALEANDDRLKSGVLQASYLISDESPEKWTEFETVGDFELGKVKVLLNSDRKVTCLKIVVSATQDKWLFLREIDFHLGYLTIGISSVTRPSGEVYLIETVKGLFGNFQEEEMKDIHLVIFLADFEEAKKTTLLSRLSYEFRKYVDQGFLHVIFAPQNYYPPLTNMKIKFGDSYDYGFHHN</sequence>
<feature type="domain" description="MGAT4 conserved region" evidence="4">
    <location>
        <begin position="380"/>
        <end position="475"/>
    </location>
</feature>
<feature type="non-terminal residue" evidence="6">
    <location>
        <position position="480"/>
    </location>
</feature>
<protein>
    <recommendedName>
        <fullName evidence="8">Alpha-1,3-mannosyl-glycoprotein 4-beta-N-acetylglucosaminyltransferase C</fullName>
    </recommendedName>
</protein>
<feature type="domain" description="MGAT4 A/B/C C-terminal" evidence="5">
    <location>
        <begin position="247"/>
        <end position="372"/>
    </location>
</feature>
<comment type="caution">
    <text evidence="6">The sequence shown here is derived from an EMBL/GenBank/DDBJ whole genome shotgun (WGS) entry which is preliminary data.</text>
</comment>
<reference evidence="6" key="1">
    <citation type="journal article" date="2023" name="G3 (Bethesda)">
        <title>Whole genome assembly and annotation of the endangered Caribbean coral Acropora cervicornis.</title>
        <authorList>
            <person name="Selwyn J.D."/>
            <person name="Vollmer S.V."/>
        </authorList>
    </citation>
    <scope>NUCLEOTIDE SEQUENCE</scope>
    <source>
        <strain evidence="6">K2</strain>
    </source>
</reference>
<keyword evidence="7" id="KW-1185">Reference proteome</keyword>
<name>A0AAD9V6S6_ACRCE</name>
<evidence type="ECO:0000313" key="6">
    <source>
        <dbReference type="EMBL" id="KAK2563147.1"/>
    </source>
</evidence>
<dbReference type="InterPro" id="IPR006759">
    <property type="entry name" value="Glyco_transf_54"/>
</dbReference>
<dbReference type="Pfam" id="PF23524">
    <property type="entry name" value="MGAT4A_C"/>
    <property type="match status" value="1"/>
</dbReference>
<keyword evidence="3" id="KW-0808">Transferase</keyword>
<keyword evidence="2" id="KW-0328">Glycosyltransferase</keyword>
<evidence type="ECO:0000256" key="2">
    <source>
        <dbReference type="ARBA" id="ARBA00022676"/>
    </source>
</evidence>
<dbReference type="Proteomes" id="UP001249851">
    <property type="component" value="Unassembled WGS sequence"/>
</dbReference>
<evidence type="ECO:0000259" key="5">
    <source>
        <dbReference type="Pfam" id="PF23524"/>
    </source>
</evidence>
<gene>
    <name evidence="6" type="ORF">P5673_013493</name>
</gene>
<comment type="pathway">
    <text evidence="1">Protein modification; protein glycosylation.</text>
</comment>
<evidence type="ECO:0000313" key="7">
    <source>
        <dbReference type="Proteomes" id="UP001249851"/>
    </source>
</evidence>
<dbReference type="PANTHER" id="PTHR12062:SF33">
    <property type="entry name" value="ALPHA-1,6-MANNOSYL-GLYCOPROTEIN 4-BETA-N-ACETYLGLUCOSAMINYLTRANSFERASE-LIKE"/>
    <property type="match status" value="1"/>
</dbReference>
<dbReference type="InterPro" id="IPR057279">
    <property type="entry name" value="MGAT4"/>
</dbReference>
<dbReference type="GO" id="GO:0006487">
    <property type="term" value="P:protein N-linked glycosylation"/>
    <property type="evidence" value="ECO:0007669"/>
    <property type="project" value="TreeGrafter"/>
</dbReference>
<organism evidence="6 7">
    <name type="scientific">Acropora cervicornis</name>
    <name type="common">Staghorn coral</name>
    <dbReference type="NCBI Taxonomy" id="6130"/>
    <lineage>
        <taxon>Eukaryota</taxon>
        <taxon>Metazoa</taxon>
        <taxon>Cnidaria</taxon>
        <taxon>Anthozoa</taxon>
        <taxon>Hexacorallia</taxon>
        <taxon>Scleractinia</taxon>
        <taxon>Astrocoeniina</taxon>
        <taxon>Acroporidae</taxon>
        <taxon>Acropora</taxon>
    </lineage>
</organism>
<dbReference type="AlphaFoldDB" id="A0AAD9V6S6"/>
<proteinExistence type="predicted"/>
<reference evidence="6" key="2">
    <citation type="journal article" date="2023" name="Science">
        <title>Genomic signatures of disease resistance in endangered staghorn corals.</title>
        <authorList>
            <person name="Vollmer S.V."/>
            <person name="Selwyn J.D."/>
            <person name="Despard B.A."/>
            <person name="Roesel C.L."/>
        </authorList>
    </citation>
    <scope>NUCLEOTIDE SEQUENCE</scope>
    <source>
        <strain evidence="6">K2</strain>
    </source>
</reference>
<dbReference type="PANTHER" id="PTHR12062">
    <property type="entry name" value="N-ACETYLGLUCOSAMINYLTRANSFERASE VI"/>
    <property type="match status" value="1"/>
</dbReference>
<evidence type="ECO:0008006" key="8">
    <source>
        <dbReference type="Google" id="ProtNLM"/>
    </source>
</evidence>
<dbReference type="InterPro" id="IPR056576">
    <property type="entry name" value="MGAT4_A/B/C_C"/>
</dbReference>
<dbReference type="Pfam" id="PF04666">
    <property type="entry name" value="MGAT4_cons"/>
    <property type="match status" value="2"/>
</dbReference>
<dbReference type="GO" id="GO:0008375">
    <property type="term" value="F:acetylglucosaminyltransferase activity"/>
    <property type="evidence" value="ECO:0007669"/>
    <property type="project" value="TreeGrafter"/>
</dbReference>
<accession>A0AAD9V6S6</accession>
<feature type="domain" description="MGAT4 conserved region" evidence="4">
    <location>
        <begin position="2"/>
        <end position="230"/>
    </location>
</feature>
<dbReference type="EMBL" id="JARQWQ010000026">
    <property type="protein sequence ID" value="KAK2563147.1"/>
    <property type="molecule type" value="Genomic_DNA"/>
</dbReference>
<evidence type="ECO:0000256" key="1">
    <source>
        <dbReference type="ARBA" id="ARBA00004922"/>
    </source>
</evidence>
<evidence type="ECO:0000256" key="3">
    <source>
        <dbReference type="ARBA" id="ARBA00022679"/>
    </source>
</evidence>
<evidence type="ECO:0000259" key="4">
    <source>
        <dbReference type="Pfam" id="PF04666"/>
    </source>
</evidence>